<comment type="subcellular location">
    <subcellularLocation>
        <location evidence="14">Cytoplasm</location>
    </subcellularLocation>
</comment>
<protein>
    <recommendedName>
        <fullName evidence="5 13">Methionine adenosyltransferase</fullName>
        <ecNumber evidence="5 13">2.5.1.6</ecNumber>
    </recommendedName>
</protein>
<evidence type="ECO:0000259" key="18">
    <source>
        <dbReference type="Pfam" id="PF02773"/>
    </source>
</evidence>
<organism evidence="19 20">
    <name type="scientific">Mesomycoplasma molare</name>
    <dbReference type="NCBI Taxonomy" id="171288"/>
    <lineage>
        <taxon>Bacteria</taxon>
        <taxon>Bacillati</taxon>
        <taxon>Mycoplasmatota</taxon>
        <taxon>Mycoplasmoidales</taxon>
        <taxon>Metamycoplasmataceae</taxon>
        <taxon>Mesomycoplasma</taxon>
    </lineage>
</organism>
<feature type="domain" description="S-adenosylmethionine synthetase central" evidence="17">
    <location>
        <begin position="126"/>
        <end position="243"/>
    </location>
</feature>
<reference evidence="19" key="1">
    <citation type="submission" date="2022-08" db="EMBL/GenBank/DDBJ databases">
        <title>Complete genome sequence of Mycoplasma molare type strain H 542.</title>
        <authorList>
            <person name="Spergser J."/>
        </authorList>
    </citation>
    <scope>NUCLEOTIDE SEQUENCE</scope>
    <source>
        <strain evidence="19">H 542</strain>
    </source>
</reference>
<comment type="pathway">
    <text evidence="3">Amino-acid biosynthesis; S-adenosyl-L-methionine biosynthesis; S-adenosyl-L-methionine from L-methionine: step 1/1.</text>
</comment>
<dbReference type="InterPro" id="IPR002133">
    <property type="entry name" value="S-AdoMet_synthetase"/>
</dbReference>
<dbReference type="EMBL" id="CP103423">
    <property type="protein sequence ID" value="UWD34040.1"/>
    <property type="molecule type" value="Genomic_DNA"/>
</dbReference>
<dbReference type="PANTHER" id="PTHR11964">
    <property type="entry name" value="S-ADENOSYLMETHIONINE SYNTHETASE"/>
    <property type="match status" value="1"/>
</dbReference>
<dbReference type="Gene3D" id="3.30.300.10">
    <property type="match status" value="3"/>
</dbReference>
<evidence type="ECO:0000256" key="11">
    <source>
        <dbReference type="ARBA" id="ARBA00022842"/>
    </source>
</evidence>
<evidence type="ECO:0000256" key="3">
    <source>
        <dbReference type="ARBA" id="ARBA00005224"/>
    </source>
</evidence>
<evidence type="ECO:0000256" key="10">
    <source>
        <dbReference type="ARBA" id="ARBA00022840"/>
    </source>
</evidence>
<keyword evidence="12 14" id="KW-0630">Potassium</keyword>
<gene>
    <name evidence="19" type="primary">metK</name>
    <name evidence="19" type="ORF">NX772_02955</name>
</gene>
<keyword evidence="9" id="KW-0547">Nucleotide-binding</keyword>
<comment type="cofactor">
    <cofactor evidence="2">
        <name>K(+)</name>
        <dbReference type="ChEBI" id="CHEBI:29103"/>
    </cofactor>
</comment>
<keyword evidence="8 14" id="KW-0479">Metal-binding</keyword>
<evidence type="ECO:0000313" key="20">
    <source>
        <dbReference type="Proteomes" id="UP001058364"/>
    </source>
</evidence>
<name>A0ABY5TTQ0_9BACT</name>
<sequence>MNKTKKFISAEAVGIGHPDKIADKISDVVADYLIEKADNKQEARTAIETLISGDDIIVRGEFKAESEANKNLDKKEYWKSLYWNLKNEIIDKVFKPLRDKKCYNFNIKLSEQSEDIAQAVDKENQEIGAGDQGIVYGYATNESENFLPIAFNIATRILQEVEERIRNKTLLNAGYDMKSQVILEKTKDNYKVHTVILSVQHSKNYDEFEFKTKLSELIKKAAKVFLPNINYDFNILINSSGQFIKGGAEADAGVTGRKLMVDTYGTIAHHGGGAFSGKDFTKVDRSGAYIARYIAKNLVKAQLVDKAEVQLTWAIGKPTPLSININTFKTNKVPVNLLIRSVRKFAPLKVKDIIEKFNKQEIKFSAITNYGHFNNQNTPWEQTDIANKMKRYVLAQLKKRKK</sequence>
<evidence type="ECO:0000256" key="4">
    <source>
        <dbReference type="ARBA" id="ARBA00009685"/>
    </source>
</evidence>
<evidence type="ECO:0000256" key="9">
    <source>
        <dbReference type="ARBA" id="ARBA00022741"/>
    </source>
</evidence>
<dbReference type="Pfam" id="PF00438">
    <property type="entry name" value="S-AdoMet_synt_N"/>
    <property type="match status" value="1"/>
</dbReference>
<evidence type="ECO:0000256" key="13">
    <source>
        <dbReference type="NCBIfam" id="TIGR01034"/>
    </source>
</evidence>
<feature type="domain" description="S-adenosylmethionine synthetase N-terminal" evidence="16">
    <location>
        <begin position="7"/>
        <end position="68"/>
    </location>
</feature>
<evidence type="ECO:0000256" key="15">
    <source>
        <dbReference type="RuleBase" id="RU004462"/>
    </source>
</evidence>
<comment type="subunit">
    <text evidence="14">Homotetramer.</text>
</comment>
<evidence type="ECO:0000259" key="16">
    <source>
        <dbReference type="Pfam" id="PF00438"/>
    </source>
</evidence>
<evidence type="ECO:0000256" key="1">
    <source>
        <dbReference type="ARBA" id="ARBA00001946"/>
    </source>
</evidence>
<dbReference type="Proteomes" id="UP001058364">
    <property type="component" value="Chromosome"/>
</dbReference>
<feature type="domain" description="S-adenosylmethionine synthetase C-terminal" evidence="18">
    <location>
        <begin position="246"/>
        <end position="382"/>
    </location>
</feature>
<dbReference type="InterPro" id="IPR022629">
    <property type="entry name" value="S-AdoMet_synt_central"/>
</dbReference>
<dbReference type="Pfam" id="PF02773">
    <property type="entry name" value="S-AdoMet_synt_C"/>
    <property type="match status" value="1"/>
</dbReference>
<dbReference type="PIRSF" id="PIRSF000497">
    <property type="entry name" value="MAT"/>
    <property type="match status" value="1"/>
</dbReference>
<keyword evidence="20" id="KW-1185">Reference proteome</keyword>
<dbReference type="RefSeq" id="WP_027123065.1">
    <property type="nucleotide sequence ID" value="NZ_CP103423.1"/>
</dbReference>
<keyword evidence="10" id="KW-0067">ATP-binding</keyword>
<evidence type="ECO:0000313" key="19">
    <source>
        <dbReference type="EMBL" id="UWD34040.1"/>
    </source>
</evidence>
<dbReference type="Pfam" id="PF02772">
    <property type="entry name" value="S-AdoMet_synt_M"/>
    <property type="match status" value="1"/>
</dbReference>
<dbReference type="GO" id="GO:0004478">
    <property type="term" value="F:methionine adenosyltransferase activity"/>
    <property type="evidence" value="ECO:0007669"/>
    <property type="project" value="UniProtKB-EC"/>
</dbReference>
<evidence type="ECO:0000256" key="8">
    <source>
        <dbReference type="ARBA" id="ARBA00022723"/>
    </source>
</evidence>
<keyword evidence="6" id="KW-0554">One-carbon metabolism</keyword>
<dbReference type="PROSITE" id="PS00377">
    <property type="entry name" value="ADOMET_SYNTHASE_2"/>
    <property type="match status" value="1"/>
</dbReference>
<comment type="cofactor">
    <cofactor evidence="1">
        <name>Mg(2+)</name>
        <dbReference type="ChEBI" id="CHEBI:18420"/>
    </cofactor>
</comment>
<dbReference type="SUPFAM" id="SSF55973">
    <property type="entry name" value="S-adenosylmethionine synthetase"/>
    <property type="match status" value="3"/>
</dbReference>
<comment type="similarity">
    <text evidence="4 15">Belongs to the AdoMet synthase family.</text>
</comment>
<dbReference type="InterPro" id="IPR022628">
    <property type="entry name" value="S-AdoMet_synt_N"/>
</dbReference>
<evidence type="ECO:0000259" key="17">
    <source>
        <dbReference type="Pfam" id="PF02772"/>
    </source>
</evidence>
<evidence type="ECO:0000256" key="6">
    <source>
        <dbReference type="ARBA" id="ARBA00022563"/>
    </source>
</evidence>
<keyword evidence="7 19" id="KW-0808">Transferase</keyword>
<dbReference type="InterPro" id="IPR022631">
    <property type="entry name" value="ADOMET_SYNTHASE_CS"/>
</dbReference>
<evidence type="ECO:0000256" key="12">
    <source>
        <dbReference type="ARBA" id="ARBA00022958"/>
    </source>
</evidence>
<evidence type="ECO:0000256" key="14">
    <source>
        <dbReference type="RuleBase" id="RU000542"/>
    </source>
</evidence>
<dbReference type="InterPro" id="IPR022636">
    <property type="entry name" value="S-AdoMet_synthetase_sfam"/>
</dbReference>
<keyword evidence="11 14" id="KW-0460">Magnesium</keyword>
<dbReference type="EC" id="2.5.1.6" evidence="5 13"/>
<dbReference type="PROSITE" id="PS00376">
    <property type="entry name" value="ADOMET_SYNTHASE_1"/>
    <property type="match status" value="1"/>
</dbReference>
<evidence type="ECO:0000256" key="7">
    <source>
        <dbReference type="ARBA" id="ARBA00022679"/>
    </source>
</evidence>
<proteinExistence type="inferred from homology"/>
<dbReference type="NCBIfam" id="TIGR01034">
    <property type="entry name" value="metK"/>
    <property type="match status" value="1"/>
</dbReference>
<evidence type="ECO:0000256" key="5">
    <source>
        <dbReference type="ARBA" id="ARBA00012828"/>
    </source>
</evidence>
<accession>A0ABY5TTQ0</accession>
<evidence type="ECO:0000256" key="2">
    <source>
        <dbReference type="ARBA" id="ARBA00001958"/>
    </source>
</evidence>
<dbReference type="InterPro" id="IPR022630">
    <property type="entry name" value="S-AdoMet_synt_C"/>
</dbReference>